<dbReference type="RefSeq" id="WP_233721828.1">
    <property type="nucleotide sequence ID" value="NZ_JAJUWU010000028.1"/>
</dbReference>
<evidence type="ECO:0000313" key="4">
    <source>
        <dbReference type="EMBL" id="MCE7030756.1"/>
    </source>
</evidence>
<gene>
    <name evidence="4" type="primary">dps</name>
    <name evidence="4" type="synonym">pexB</name>
    <name evidence="4" type="ORF">LZD57_22455</name>
</gene>
<comment type="caution">
    <text evidence="4">The sequence shown here is derived from an EMBL/GenBank/DDBJ whole genome shotgun (WGS) entry which is preliminary data.</text>
</comment>
<dbReference type="InterPro" id="IPR008331">
    <property type="entry name" value="Ferritin_DPS_dom"/>
</dbReference>
<dbReference type="InterPro" id="IPR012347">
    <property type="entry name" value="Ferritin-like"/>
</dbReference>
<dbReference type="Gene3D" id="1.20.1260.10">
    <property type="match status" value="1"/>
</dbReference>
<protein>
    <submittedName>
        <fullName evidence="4">DNA starvation/stationary phase protection protein Dps</fullName>
    </submittedName>
</protein>
<evidence type="ECO:0000256" key="2">
    <source>
        <dbReference type="RuleBase" id="RU003875"/>
    </source>
</evidence>
<evidence type="ECO:0000313" key="5">
    <source>
        <dbReference type="Proteomes" id="UP001139035"/>
    </source>
</evidence>
<dbReference type="AlphaFoldDB" id="A0A9X1P7U0"/>
<dbReference type="PRINTS" id="PR01346">
    <property type="entry name" value="HELNAPAPROT"/>
</dbReference>
<name>A0A9X1P7U0_9HYPH</name>
<comment type="similarity">
    <text evidence="1 2">Belongs to the Dps family.</text>
</comment>
<dbReference type="InterPro" id="IPR009078">
    <property type="entry name" value="Ferritin-like_SF"/>
</dbReference>
<dbReference type="EMBL" id="JAJUWU010000028">
    <property type="protein sequence ID" value="MCE7030756.1"/>
    <property type="molecule type" value="Genomic_DNA"/>
</dbReference>
<dbReference type="PANTHER" id="PTHR42932:SF3">
    <property type="entry name" value="DNA PROTECTION DURING STARVATION PROTEIN"/>
    <property type="match status" value="1"/>
</dbReference>
<keyword evidence="5" id="KW-1185">Reference proteome</keyword>
<dbReference type="Pfam" id="PF00210">
    <property type="entry name" value="Ferritin"/>
    <property type="match status" value="1"/>
</dbReference>
<dbReference type="PROSITE" id="PS00818">
    <property type="entry name" value="DPS_1"/>
    <property type="match status" value="1"/>
</dbReference>
<dbReference type="PANTHER" id="PTHR42932">
    <property type="entry name" value="GENERAL STRESS PROTEIN 20U"/>
    <property type="match status" value="1"/>
</dbReference>
<evidence type="ECO:0000259" key="3">
    <source>
        <dbReference type="Pfam" id="PF00210"/>
    </source>
</evidence>
<dbReference type="InterPro" id="IPR002177">
    <property type="entry name" value="DPS_DNA-bd"/>
</dbReference>
<dbReference type="SUPFAM" id="SSF47240">
    <property type="entry name" value="Ferritin-like"/>
    <property type="match status" value="1"/>
</dbReference>
<feature type="domain" description="Ferritin/DPS" evidence="3">
    <location>
        <begin position="29"/>
        <end position="168"/>
    </location>
</feature>
<dbReference type="PIRSF" id="PIRSF005900">
    <property type="entry name" value="Dps"/>
    <property type="match status" value="1"/>
</dbReference>
<dbReference type="CDD" id="cd01043">
    <property type="entry name" value="DPS"/>
    <property type="match status" value="1"/>
</dbReference>
<dbReference type="InterPro" id="IPR023188">
    <property type="entry name" value="DPS_DNA-bd_CS"/>
</dbReference>
<dbReference type="GO" id="GO:0016722">
    <property type="term" value="F:oxidoreductase activity, acting on metal ions"/>
    <property type="evidence" value="ECO:0007669"/>
    <property type="project" value="InterPro"/>
</dbReference>
<accession>A0A9X1P7U0</accession>
<evidence type="ECO:0000256" key="1">
    <source>
        <dbReference type="ARBA" id="ARBA00009497"/>
    </source>
</evidence>
<reference evidence="4" key="1">
    <citation type="submission" date="2022-01" db="EMBL/GenBank/DDBJ databases">
        <title>Jiella avicenniae sp. nov., a novel endophytic bacterium isolated from bark of Avicennia marina.</title>
        <authorList>
            <person name="Tuo L."/>
        </authorList>
    </citation>
    <scope>NUCLEOTIDE SEQUENCE</scope>
    <source>
        <strain evidence="4">CBK1P-4</strain>
    </source>
</reference>
<proteinExistence type="inferred from homology"/>
<dbReference type="GO" id="GO:0008199">
    <property type="term" value="F:ferric iron binding"/>
    <property type="evidence" value="ECO:0007669"/>
    <property type="project" value="InterPro"/>
</dbReference>
<dbReference type="PROSITE" id="PS00819">
    <property type="entry name" value="DPS_2"/>
    <property type="match status" value="1"/>
</dbReference>
<sequence length="169" mass="18623">MAKASKTGKTKLHPTKNPISENIRGSMVELLQTHLATAVDITYQTKQAHWNVKGMNFIAVHKLFDELHELTEGYVDTIAERLTALGGQAHGTVQAAVENSVLEPYPLDLVKSEDHLKRLTDSYSTWSAAVEKGIEEASEAGDPLTEDLLTAVGRGLDKSIYFMESHFQS</sequence>
<dbReference type="Proteomes" id="UP001139035">
    <property type="component" value="Unassembled WGS sequence"/>
</dbReference>
<organism evidence="4 5">
    <name type="scientific">Jiella avicenniae</name>
    <dbReference type="NCBI Taxonomy" id="2907202"/>
    <lineage>
        <taxon>Bacteria</taxon>
        <taxon>Pseudomonadati</taxon>
        <taxon>Pseudomonadota</taxon>
        <taxon>Alphaproteobacteria</taxon>
        <taxon>Hyphomicrobiales</taxon>
        <taxon>Aurantimonadaceae</taxon>
        <taxon>Jiella</taxon>
    </lineage>
</organism>
<dbReference type="NCBIfam" id="NF006975">
    <property type="entry name" value="PRK09448.1"/>
    <property type="match status" value="1"/>
</dbReference>